<evidence type="ECO:0000313" key="2">
    <source>
        <dbReference type="EMBL" id="KAK7337446.1"/>
    </source>
</evidence>
<evidence type="ECO:0000313" key="3">
    <source>
        <dbReference type="Proteomes" id="UP001367508"/>
    </source>
</evidence>
<protein>
    <submittedName>
        <fullName evidence="2">Uncharacterized protein</fullName>
    </submittedName>
</protein>
<dbReference type="AlphaFoldDB" id="A0AAN9QJX1"/>
<feature type="compositionally biased region" description="Basic residues" evidence="1">
    <location>
        <begin position="56"/>
        <end position="79"/>
    </location>
</feature>
<proteinExistence type="predicted"/>
<gene>
    <name evidence="2" type="ORF">VNO77_18022</name>
</gene>
<dbReference type="EMBL" id="JAYMYQ010000004">
    <property type="protein sequence ID" value="KAK7337446.1"/>
    <property type="molecule type" value="Genomic_DNA"/>
</dbReference>
<sequence length="79" mass="9269">MLVFTSLGYVNCDMGEASRLLDQFDKREHVDNKFCCLWNFCRSRSRSRSPLPLRNRSPKRRSASRSPSRSRSRSKSLSR</sequence>
<accession>A0AAN9QJX1</accession>
<evidence type="ECO:0000256" key="1">
    <source>
        <dbReference type="SAM" id="MobiDB-lite"/>
    </source>
</evidence>
<name>A0AAN9QJX1_CANGL</name>
<organism evidence="2 3">
    <name type="scientific">Canavalia gladiata</name>
    <name type="common">Sword bean</name>
    <name type="synonym">Dolichos gladiatus</name>
    <dbReference type="NCBI Taxonomy" id="3824"/>
    <lineage>
        <taxon>Eukaryota</taxon>
        <taxon>Viridiplantae</taxon>
        <taxon>Streptophyta</taxon>
        <taxon>Embryophyta</taxon>
        <taxon>Tracheophyta</taxon>
        <taxon>Spermatophyta</taxon>
        <taxon>Magnoliopsida</taxon>
        <taxon>eudicotyledons</taxon>
        <taxon>Gunneridae</taxon>
        <taxon>Pentapetalae</taxon>
        <taxon>rosids</taxon>
        <taxon>fabids</taxon>
        <taxon>Fabales</taxon>
        <taxon>Fabaceae</taxon>
        <taxon>Papilionoideae</taxon>
        <taxon>50 kb inversion clade</taxon>
        <taxon>NPAAA clade</taxon>
        <taxon>indigoferoid/millettioid clade</taxon>
        <taxon>Phaseoleae</taxon>
        <taxon>Canavalia</taxon>
    </lineage>
</organism>
<reference evidence="2 3" key="1">
    <citation type="submission" date="2024-01" db="EMBL/GenBank/DDBJ databases">
        <title>The genomes of 5 underutilized Papilionoideae crops provide insights into root nodulation and disease resistanc.</title>
        <authorList>
            <person name="Jiang F."/>
        </authorList>
    </citation>
    <scope>NUCLEOTIDE SEQUENCE [LARGE SCALE GENOMIC DNA]</scope>
    <source>
        <strain evidence="2">LVBAO_FW01</strain>
        <tissue evidence="2">Leaves</tissue>
    </source>
</reference>
<dbReference type="Proteomes" id="UP001367508">
    <property type="component" value="Unassembled WGS sequence"/>
</dbReference>
<feature type="region of interest" description="Disordered" evidence="1">
    <location>
        <begin position="46"/>
        <end position="79"/>
    </location>
</feature>
<keyword evidence="3" id="KW-1185">Reference proteome</keyword>
<comment type="caution">
    <text evidence="2">The sequence shown here is derived from an EMBL/GenBank/DDBJ whole genome shotgun (WGS) entry which is preliminary data.</text>
</comment>